<keyword evidence="1" id="KW-0732">Signal</keyword>
<dbReference type="EMBL" id="CAJNNW010037616">
    <property type="protein sequence ID" value="CAE8743264.1"/>
    <property type="molecule type" value="Genomic_DNA"/>
</dbReference>
<organism evidence="2 3">
    <name type="scientific">Polarella glacialis</name>
    <name type="common">Dinoflagellate</name>
    <dbReference type="NCBI Taxonomy" id="89957"/>
    <lineage>
        <taxon>Eukaryota</taxon>
        <taxon>Sar</taxon>
        <taxon>Alveolata</taxon>
        <taxon>Dinophyceae</taxon>
        <taxon>Suessiales</taxon>
        <taxon>Suessiaceae</taxon>
        <taxon>Polarella</taxon>
    </lineage>
</organism>
<accession>A0A813LZI5</accession>
<evidence type="ECO:0000256" key="1">
    <source>
        <dbReference type="SAM" id="SignalP"/>
    </source>
</evidence>
<feature type="non-terminal residue" evidence="2">
    <location>
        <position position="1"/>
    </location>
</feature>
<reference evidence="2" key="1">
    <citation type="submission" date="2021-02" db="EMBL/GenBank/DDBJ databases">
        <authorList>
            <person name="Dougan E. K."/>
            <person name="Rhodes N."/>
            <person name="Thang M."/>
            <person name="Chan C."/>
        </authorList>
    </citation>
    <scope>NUCLEOTIDE SEQUENCE</scope>
</reference>
<proteinExistence type="predicted"/>
<protein>
    <recommendedName>
        <fullName evidence="4">Protein xylosyltransferase</fullName>
    </recommendedName>
</protein>
<dbReference type="AlphaFoldDB" id="A0A813LZI5"/>
<evidence type="ECO:0008006" key="4">
    <source>
        <dbReference type="Google" id="ProtNLM"/>
    </source>
</evidence>
<feature type="signal peptide" evidence="1">
    <location>
        <begin position="1"/>
        <end position="23"/>
    </location>
</feature>
<evidence type="ECO:0000313" key="3">
    <source>
        <dbReference type="Proteomes" id="UP000626109"/>
    </source>
</evidence>
<evidence type="ECO:0000313" key="2">
    <source>
        <dbReference type="EMBL" id="CAE8743264.1"/>
    </source>
</evidence>
<dbReference type="Proteomes" id="UP000626109">
    <property type="component" value="Unassembled WGS sequence"/>
</dbReference>
<sequence>TVSFGSVALFLAIAFRNPWMSTSMAVLGPLPDVTSGRFRRKDGRRWRSVPVARTARWAVEGFGHCQQSRALVLASAAAPSLRSCLRRCDAAGPLRCRFASFVDADVLVRLGGGRSQGACQLARRCPELQAVTFGAVTYRRLTGLGHSNSRASRQRDARLSLQRQKKEAEAAFGRFATLALARPFVASPAWQPQVCASDDGHSVSLQHPCTQVGGGFFQLSHASKTSQGLTLQISAASSGRKLCADGGSVHLAEAECQLGQWELVHRGWDSLSTSHRDHEACSWFRVTASGSRSIGSAGGGVEEEEEEEESYYLAAATGPSSSLRLVPATEFNSSQLSACWALGFQQPRDAKLLRIERSDFNIGAPGAQIAEVWLMASRNYQRLLDRLLENLESAGDPVRVHVRWAQDFRDIGKQFWDIRGTSFVFNAAKLALAFEALLWTATAAGPSSGGAAPPVVLLDLDVVVFPGWAPSLRSCVEGDRAADVCAFQQPAHPFELVNSGVLVWRGGAGRGAQSLAHAALAAHHGYEAFMRLVVGGPAALEQLIWNAIFRRVWRQRTRRSVRWGVYNPTLARVGPVPSAALTLRIQHVAWWATMEEKIEAMDRITNLVTAAQQLCSTVGAGCTNRPGTTVLTSEGPLLPVCLASLQVDPHFGPPLECNKLYSTFDPEADWSCFRRLKESEPRLAGLARDFENRLEAFQISSMIQEIGEAMLSQKLH</sequence>
<gene>
    <name evidence="2" type="ORF">PGLA2088_LOCUS51317</name>
</gene>
<name>A0A813LZI5_POLGL</name>
<comment type="caution">
    <text evidence="2">The sequence shown here is derived from an EMBL/GenBank/DDBJ whole genome shotgun (WGS) entry which is preliminary data.</text>
</comment>
<feature type="chain" id="PRO_5032639667" description="Protein xylosyltransferase" evidence="1">
    <location>
        <begin position="24"/>
        <end position="716"/>
    </location>
</feature>